<dbReference type="SUPFAM" id="SSF53335">
    <property type="entry name" value="S-adenosyl-L-methionine-dependent methyltransferases"/>
    <property type="match status" value="1"/>
</dbReference>
<dbReference type="InterPro" id="IPR001077">
    <property type="entry name" value="COMT_C"/>
</dbReference>
<dbReference type="GO" id="GO:0046983">
    <property type="term" value="F:protein dimerization activity"/>
    <property type="evidence" value="ECO:0007669"/>
    <property type="project" value="InterPro"/>
</dbReference>
<dbReference type="EMBL" id="JADOXO010000005">
    <property type="protein sequence ID" value="KAF9821205.1"/>
    <property type="molecule type" value="Genomic_DNA"/>
</dbReference>
<gene>
    <name evidence="7" type="ORF">IEO21_00813</name>
</gene>
<feature type="domain" description="O-methyltransferase dimerisation" evidence="6">
    <location>
        <begin position="23"/>
        <end position="94"/>
    </location>
</feature>
<evidence type="ECO:0000256" key="4">
    <source>
        <dbReference type="PIRSR" id="PIRSR005739-1"/>
    </source>
</evidence>
<feature type="domain" description="O-methyltransferase C-terminal" evidence="5">
    <location>
        <begin position="198"/>
        <end position="366"/>
    </location>
</feature>
<evidence type="ECO:0000259" key="6">
    <source>
        <dbReference type="Pfam" id="PF08100"/>
    </source>
</evidence>
<dbReference type="AlphaFoldDB" id="A0A8H7PB47"/>
<feature type="active site" description="Proton acceptor" evidence="4">
    <location>
        <position position="278"/>
    </location>
</feature>
<evidence type="ECO:0000256" key="1">
    <source>
        <dbReference type="ARBA" id="ARBA00022603"/>
    </source>
</evidence>
<dbReference type="Gene3D" id="1.10.10.10">
    <property type="entry name" value="Winged helix-like DNA-binding domain superfamily/Winged helix DNA-binding domain"/>
    <property type="match status" value="1"/>
</dbReference>
<dbReference type="PROSITE" id="PS51683">
    <property type="entry name" value="SAM_OMT_II"/>
    <property type="match status" value="1"/>
</dbReference>
<dbReference type="Pfam" id="PF08100">
    <property type="entry name" value="Dimerisation"/>
    <property type="match status" value="1"/>
</dbReference>
<dbReference type="PANTHER" id="PTHR43712:SF2">
    <property type="entry name" value="O-METHYLTRANSFERASE CICE"/>
    <property type="match status" value="1"/>
</dbReference>
<keyword evidence="1" id="KW-0489">Methyltransferase</keyword>
<evidence type="ECO:0000313" key="7">
    <source>
        <dbReference type="EMBL" id="KAF9821205.1"/>
    </source>
</evidence>
<dbReference type="GO" id="GO:0008171">
    <property type="term" value="F:O-methyltransferase activity"/>
    <property type="evidence" value="ECO:0007669"/>
    <property type="project" value="InterPro"/>
</dbReference>
<dbReference type="PANTHER" id="PTHR43712">
    <property type="entry name" value="PUTATIVE (AFU_ORTHOLOGUE AFUA_4G14580)-RELATED"/>
    <property type="match status" value="1"/>
</dbReference>
<name>A0A8H7PB47_9APHY</name>
<dbReference type="SUPFAM" id="SSF46785">
    <property type="entry name" value="Winged helix' DNA-binding domain"/>
    <property type="match status" value="1"/>
</dbReference>
<dbReference type="GO" id="GO:0032259">
    <property type="term" value="P:methylation"/>
    <property type="evidence" value="ECO:0007669"/>
    <property type="project" value="UniProtKB-KW"/>
</dbReference>
<dbReference type="InterPro" id="IPR036388">
    <property type="entry name" value="WH-like_DNA-bd_sf"/>
</dbReference>
<keyword evidence="2" id="KW-0808">Transferase</keyword>
<evidence type="ECO:0000259" key="5">
    <source>
        <dbReference type="Pfam" id="PF00891"/>
    </source>
</evidence>
<reference evidence="7" key="2">
    <citation type="journal article" name="Front. Microbiol.">
        <title>Degradative Capacity of Two Strains of Rhodonia placenta: From Phenotype to Genotype.</title>
        <authorList>
            <person name="Kolle M."/>
            <person name="Horta M.A.C."/>
            <person name="Nowrousian M."/>
            <person name="Ohm R.A."/>
            <person name="Benz J.P."/>
            <person name="Pilgard A."/>
        </authorList>
    </citation>
    <scope>NUCLEOTIDE SEQUENCE</scope>
    <source>
        <strain evidence="7">FPRL280</strain>
    </source>
</reference>
<protein>
    <recommendedName>
        <fullName evidence="9">S-adenosyl-L-methionine-dependent methyltransferase</fullName>
    </recommendedName>
</protein>
<proteinExistence type="predicted"/>
<organism evidence="7 8">
    <name type="scientific">Rhodonia placenta</name>
    <dbReference type="NCBI Taxonomy" id="104341"/>
    <lineage>
        <taxon>Eukaryota</taxon>
        <taxon>Fungi</taxon>
        <taxon>Dikarya</taxon>
        <taxon>Basidiomycota</taxon>
        <taxon>Agaricomycotina</taxon>
        <taxon>Agaricomycetes</taxon>
        <taxon>Polyporales</taxon>
        <taxon>Adustoporiaceae</taxon>
        <taxon>Rhodonia</taxon>
    </lineage>
</organism>
<dbReference type="InterPro" id="IPR036390">
    <property type="entry name" value="WH_DNA-bd_sf"/>
</dbReference>
<dbReference type="Gene3D" id="3.40.50.150">
    <property type="entry name" value="Vaccinia Virus protein VP39"/>
    <property type="match status" value="1"/>
</dbReference>
<sequence length="388" mass="43224">MCADLCQEPGIRLTEIACYNFLARALHMAVQCGIPDILAEAEPQTGMSSHEISRRTGIHEQKLTRVLRTLCTFHIFLEVQDHHFANSRTSQVLVGDEYLRCWILLHGMEVFTASDKLLPLLLNPVKGQSTSNRKTAWQEAIGSDQTVWEYLEQEVEQPDGALGPRPSLVVWAHGMVAGGRADASCLDADYPWESLGNSTVVDVGGGAGGTSLDLSRKFPNLSFVVEDRPSTIQQAEHLWMREYPQAIKTGRVKLVPHDFFSYQPMRGAEVYFMRYILHDWPDDECVTILSHLCDAMSPTSKLLIVDKVLNTSVGSDRMKPAPLPLPANYGVAQAFGNLHDLAMMACHNGMERTPEMLEAVAQRAGLKITKIWESRSIMSITEMVRESA</sequence>
<evidence type="ECO:0000256" key="3">
    <source>
        <dbReference type="ARBA" id="ARBA00022691"/>
    </source>
</evidence>
<accession>A0A8H7PB47</accession>
<evidence type="ECO:0008006" key="9">
    <source>
        <dbReference type="Google" id="ProtNLM"/>
    </source>
</evidence>
<dbReference type="InterPro" id="IPR016461">
    <property type="entry name" value="COMT-like"/>
</dbReference>
<dbReference type="InterPro" id="IPR012967">
    <property type="entry name" value="COMT_dimerisation"/>
</dbReference>
<dbReference type="Pfam" id="PF00891">
    <property type="entry name" value="Methyltransf_2"/>
    <property type="match status" value="1"/>
</dbReference>
<evidence type="ECO:0000256" key="2">
    <source>
        <dbReference type="ARBA" id="ARBA00022679"/>
    </source>
</evidence>
<dbReference type="PIRSF" id="PIRSF005739">
    <property type="entry name" value="O-mtase"/>
    <property type="match status" value="1"/>
</dbReference>
<comment type="caution">
    <text evidence="7">The sequence shown here is derived from an EMBL/GenBank/DDBJ whole genome shotgun (WGS) entry which is preliminary data.</text>
</comment>
<keyword evidence="3" id="KW-0949">S-adenosyl-L-methionine</keyword>
<dbReference type="Proteomes" id="UP000639403">
    <property type="component" value="Unassembled WGS sequence"/>
</dbReference>
<reference evidence="7" key="1">
    <citation type="submission" date="2020-11" db="EMBL/GenBank/DDBJ databases">
        <authorList>
            <person name="Koelle M."/>
            <person name="Horta M.A.C."/>
            <person name="Nowrousian M."/>
            <person name="Ohm R.A."/>
            <person name="Benz P."/>
            <person name="Pilgard A."/>
        </authorList>
    </citation>
    <scope>NUCLEOTIDE SEQUENCE</scope>
    <source>
        <strain evidence="7">FPRL280</strain>
    </source>
</reference>
<dbReference type="InterPro" id="IPR029063">
    <property type="entry name" value="SAM-dependent_MTases_sf"/>
</dbReference>
<evidence type="ECO:0000313" key="8">
    <source>
        <dbReference type="Proteomes" id="UP000639403"/>
    </source>
</evidence>